<name>A0A2U7UCF8_9VIRU</name>
<dbReference type="RefSeq" id="YP_009482137.1">
    <property type="nucleotide sequence ID" value="NC_037666.1"/>
</dbReference>
<protein>
    <recommendedName>
        <fullName evidence="3">F-box incomplete domain containing protein</fullName>
    </recommendedName>
</protein>
<sequence length="296" mass="31563">MDETSDSDSGTTNAGYVNHDHDDDDDGLYDDIEAPQASLASSSYFDMLPRELVSLVAVHVARSDTSALGGLASIATHARQSIAATRVPLPWLPRCPTATLDRVSQLAKALGACGIDDIADRARRCVILAYIDWVAASARDDVPDAVMAAGALVGAAQSITDLTHLCRLVVGCAETCRRGRPVGGIPISGLGAQLTPSQLRDCPGRSICKIDHSVLRRMIDAYAGECDGVPDACALRRWMDDAIDAAAKKRCPGAFAVAPEVMPRFSDLFAIDGARATFAGTIDFEFFLVGQLRQRW</sequence>
<reference evidence="2" key="1">
    <citation type="journal article" date="2018" name="Nat. Commun.">
        <title>Diversity and evolution of the emerging Pandoraviridae family.</title>
        <authorList>
            <person name="Legendre M."/>
            <person name="Fabre E."/>
            <person name="Poirot O."/>
            <person name="Jeudy S."/>
            <person name="Lartigue A."/>
            <person name="Alempic J.M."/>
            <person name="Beucher L."/>
            <person name="Philippe N."/>
            <person name="Bertaux L."/>
            <person name="Christo-Foroux E."/>
            <person name="Labadie K."/>
            <person name="Coute Y."/>
            <person name="Abergel C."/>
            <person name="Claverie J.M."/>
        </authorList>
    </citation>
    <scope>NUCLEOTIDE SEQUENCE [LARGE SCALE GENOMIC DNA]</scope>
    <source>
        <strain evidence="2">Neocaledonia</strain>
    </source>
</reference>
<dbReference type="EMBL" id="MG011690">
    <property type="protein sequence ID" value="AVK76134.1"/>
    <property type="molecule type" value="Genomic_DNA"/>
</dbReference>
<evidence type="ECO:0008006" key="3">
    <source>
        <dbReference type="Google" id="ProtNLM"/>
    </source>
</evidence>
<dbReference type="KEGG" id="vg:36842847"/>
<accession>A0A2U7UCF8</accession>
<evidence type="ECO:0000313" key="2">
    <source>
        <dbReference type="EMBL" id="AVK76134.1"/>
    </source>
</evidence>
<gene>
    <name evidence="2" type="ORF">pneo_cds_527</name>
</gene>
<dbReference type="GeneID" id="36842847"/>
<feature type="region of interest" description="Disordered" evidence="1">
    <location>
        <begin position="1"/>
        <end position="30"/>
    </location>
</feature>
<dbReference type="Proteomes" id="UP000249287">
    <property type="component" value="Segment"/>
</dbReference>
<evidence type="ECO:0000256" key="1">
    <source>
        <dbReference type="SAM" id="MobiDB-lite"/>
    </source>
</evidence>
<organism evidence="2">
    <name type="scientific">Pandoravirus neocaledonia</name>
    <dbReference type="NCBI Taxonomy" id="2107708"/>
    <lineage>
        <taxon>Viruses</taxon>
        <taxon>Pandoravirus</taxon>
    </lineage>
</organism>
<proteinExistence type="predicted"/>